<dbReference type="FunFam" id="3.90.1860.10:FF:000001">
    <property type="entry name" value="tRNA-splicing ligase RtcB homolog"/>
    <property type="match status" value="1"/>
</dbReference>
<proteinExistence type="inferred from homology"/>
<reference evidence="14 15" key="1">
    <citation type="submission" date="2014-04" db="EMBL/GenBank/DDBJ databases">
        <title>A new species of microsporidia sheds light on the evolution of extreme parasitism.</title>
        <authorList>
            <person name="Haag K.L."/>
            <person name="James T.Y."/>
            <person name="Larsson R."/>
            <person name="Schaer T.M."/>
            <person name="Refardt D."/>
            <person name="Pombert J.-F."/>
            <person name="Ebert D."/>
        </authorList>
    </citation>
    <scope>NUCLEOTIDE SEQUENCE [LARGE SCALE GENOMIC DNA]</scope>
    <source>
        <strain evidence="14 15">UGP3</strain>
        <tissue evidence="14">Spores</tissue>
    </source>
</reference>
<keyword evidence="15" id="KW-1185">Reference proteome</keyword>
<evidence type="ECO:0000256" key="2">
    <source>
        <dbReference type="ARBA" id="ARBA00022598"/>
    </source>
</evidence>
<keyword evidence="7 10" id="KW-0464">Manganese</keyword>
<dbReference type="Gene3D" id="3.90.1860.10">
    <property type="entry name" value="tRNA-splicing ligase RtcB"/>
    <property type="match status" value="1"/>
</dbReference>
<keyword evidence="3 10" id="KW-0819">tRNA processing</keyword>
<keyword evidence="2 10" id="KW-0436">Ligase</keyword>
<feature type="binding site" evidence="10 13">
    <location>
        <position position="285"/>
    </location>
    <ligand>
        <name>Mn(2+)</name>
        <dbReference type="ChEBI" id="CHEBI:29035"/>
        <label>2</label>
    </ligand>
</feature>
<keyword evidence="5 10" id="KW-0547">Nucleotide-binding</keyword>
<accession>A0A098VVZ6</accession>
<dbReference type="GO" id="GO:0005525">
    <property type="term" value="F:GTP binding"/>
    <property type="evidence" value="ECO:0007669"/>
    <property type="project" value="UniProtKB-KW"/>
</dbReference>
<feature type="binding site" evidence="10 13">
    <location>
        <position position="380"/>
    </location>
    <ligand>
        <name>Mn(2+)</name>
        <dbReference type="ChEBI" id="CHEBI:29035"/>
        <label>2</label>
    </ligand>
</feature>
<dbReference type="AlphaFoldDB" id="A0A098VVZ6"/>
<keyword evidence="6 10" id="KW-0342">GTP-binding</keyword>
<comment type="function">
    <text evidence="10">Catalytic subunit of the tRNA-splicing ligase complex that acts by directly joining spliced tRNA halves to mature-sized tRNAs by incorporating the precursor-derived splice junction phosphate into the mature tRNA as a canonical 3',5'-phosphodiester. May act as an RNA ligase with broad substrate specificity, and may function toward other RNAs.</text>
</comment>
<dbReference type="PANTHER" id="PTHR11118">
    <property type="entry name" value="RNA-SPLICING LIGASE RTCB HOMOLOG"/>
    <property type="match status" value="1"/>
</dbReference>
<dbReference type="GO" id="GO:0046872">
    <property type="term" value="F:metal ion binding"/>
    <property type="evidence" value="ECO:0007669"/>
    <property type="project" value="UniProtKB-KW"/>
</dbReference>
<dbReference type="RefSeq" id="XP_013239536.1">
    <property type="nucleotide sequence ID" value="XM_013384082.1"/>
</dbReference>
<evidence type="ECO:0000256" key="12">
    <source>
        <dbReference type="PIRSR" id="PIRSR601233-2"/>
    </source>
</evidence>
<name>A0A098VVZ6_9MICR</name>
<dbReference type="Proteomes" id="UP000029725">
    <property type="component" value="Unassembled WGS sequence"/>
</dbReference>
<dbReference type="GO" id="GO:0006388">
    <property type="term" value="P:tRNA splicing, via endonucleolytic cleavage and ligation"/>
    <property type="evidence" value="ECO:0007669"/>
    <property type="project" value="UniProtKB-UniRule"/>
</dbReference>
<evidence type="ECO:0000313" key="14">
    <source>
        <dbReference type="EMBL" id="KGG53100.1"/>
    </source>
</evidence>
<dbReference type="GO" id="GO:0005634">
    <property type="term" value="C:nucleus"/>
    <property type="evidence" value="ECO:0007669"/>
    <property type="project" value="TreeGrafter"/>
</dbReference>
<evidence type="ECO:0000256" key="9">
    <source>
        <dbReference type="ARBA" id="ARBA00049514"/>
    </source>
</evidence>
<dbReference type="VEuPathDB" id="MicrosporidiaDB:DI09_110p100"/>
<evidence type="ECO:0000256" key="5">
    <source>
        <dbReference type="ARBA" id="ARBA00022741"/>
    </source>
</evidence>
<feature type="binding site" evidence="10 12">
    <location>
        <begin position="434"/>
        <end position="437"/>
    </location>
    <ligand>
        <name>GMP</name>
        <dbReference type="ChEBI" id="CHEBI:58115"/>
    </ligand>
</feature>
<evidence type="ECO:0000256" key="8">
    <source>
        <dbReference type="ARBA" id="ARBA00047746"/>
    </source>
</evidence>
<evidence type="ECO:0000313" key="15">
    <source>
        <dbReference type="Proteomes" id="UP000029725"/>
    </source>
</evidence>
<comment type="miscellaneous">
    <text evidence="10">Ligation probably proceeds through 3 nucleotidyl transfer steps, with 2',3'-cyclic phosphate termini being hydrolyzed to 3'-P termini in a step that precedes 3'-P activation with GMP. In the first nucleotidyl transfer step, RTCB reacts with GTP to form a covalent RTCB-histidine-GMP intermediate with release of PPi; in the second step, the GMP moiety is transferred to the RNA 3'-P; in the third step, the 5'-OH from the opposite RNA strand attacks the activated 3'-P to form a 3',5'-phosphodiester bond and release GMP.</text>
</comment>
<organism evidence="14 15">
    <name type="scientific">Mitosporidium daphniae</name>
    <dbReference type="NCBI Taxonomy" id="1485682"/>
    <lineage>
        <taxon>Eukaryota</taxon>
        <taxon>Fungi</taxon>
        <taxon>Fungi incertae sedis</taxon>
        <taxon>Microsporidia</taxon>
        <taxon>Mitosporidium</taxon>
    </lineage>
</organism>
<evidence type="ECO:0000256" key="13">
    <source>
        <dbReference type="PIRSR" id="PIRSR601233-3"/>
    </source>
</evidence>
<comment type="similarity">
    <text evidence="1 10">Belongs to the RtcB family.</text>
</comment>
<dbReference type="HAMAP" id="MF_03144">
    <property type="entry name" value="RtcB_euk"/>
    <property type="match status" value="1"/>
</dbReference>
<keyword evidence="4 10" id="KW-0479">Metal-binding</keyword>
<evidence type="ECO:0000256" key="7">
    <source>
        <dbReference type="ARBA" id="ARBA00023211"/>
    </source>
</evidence>
<evidence type="ECO:0000256" key="3">
    <source>
        <dbReference type="ARBA" id="ARBA00022694"/>
    </source>
</evidence>
<dbReference type="PROSITE" id="PS01288">
    <property type="entry name" value="UPF0027"/>
    <property type="match status" value="1"/>
</dbReference>
<evidence type="ECO:0000256" key="4">
    <source>
        <dbReference type="ARBA" id="ARBA00022723"/>
    </source>
</evidence>
<feature type="binding site" evidence="10 12">
    <location>
        <begin position="252"/>
        <end position="256"/>
    </location>
    <ligand>
        <name>GMP</name>
        <dbReference type="ChEBI" id="CHEBI:58115"/>
    </ligand>
</feature>
<sequence length="537" mass="57706">MEQNSMSSTPTARGFPPLKQVFAKNYEDFLCKSDSSCGVMHTLPIIPDWLPCKVPVQIFLNEVLLNEMNEEIKKSRNIGPTGFLPALLQLANVATLPGIVGSSIGLPDIHSGYGFAIGNVAAFDANDPAAIVSPGGVGFDINCGVRLIRTNLTIDDINPIKEQLARSLFETLPVGIAGSQPKASSNIKIDIKNLNEILSTGVNWAVKNGYAWPEDLVTCEENGSIQPADPACVSQRAKGRGISQLGSLGAGNHYAEIQTVSCIYDEKAAKAMGISKIGQVCIMVHCGSRGLGHEIASNYIDLMKGAMERDNISIPDSQLACARINSREGQEYIRAMNAAANYAYCNRSILTFFIRKAFEKLFPAKTARELDMHLVYDVSHNMAKFEEHSIGQGENPTELRTLLVHRKGATRSFPPGHPSLPAMYSEIGQPVLVGGSMGTYSYVLTGGPNAMASSFGSTCHGAGRAKSRVEAKKTLSSQEILSRLQKDGITVCIADISSLSEEAPEAYKDVTEVVDTCELAGLSIKAIQLRPIAVIKG</sequence>
<feature type="binding site" evidence="10">
    <location>
        <position position="143"/>
    </location>
    <ligand>
        <name>Mn(2+)</name>
        <dbReference type="ChEBI" id="CHEBI:29035"/>
        <label>1</label>
    </ligand>
</feature>
<dbReference type="GO" id="GO:0072669">
    <property type="term" value="C:tRNA-splicing ligase complex"/>
    <property type="evidence" value="ECO:0007669"/>
    <property type="project" value="UniProtKB-UniRule"/>
</dbReference>
<feature type="binding site" evidence="10 13">
    <location>
        <position position="253"/>
    </location>
    <ligand>
        <name>Mn(2+)</name>
        <dbReference type="ChEBI" id="CHEBI:29035"/>
        <label>1</label>
    </ligand>
</feature>
<feature type="binding site" evidence="10 12">
    <location>
        <begin position="380"/>
        <end position="381"/>
    </location>
    <ligand>
        <name>GMP</name>
        <dbReference type="ChEBI" id="CHEBI:58115"/>
    </ligand>
</feature>
<dbReference type="Pfam" id="PF01139">
    <property type="entry name" value="RtcB"/>
    <property type="match status" value="1"/>
</dbReference>
<feature type="binding site" evidence="10 12">
    <location>
        <position position="536"/>
    </location>
    <ligand>
        <name>GMP</name>
        <dbReference type="ChEBI" id="CHEBI:58115"/>
    </ligand>
</feature>
<evidence type="ECO:0000256" key="6">
    <source>
        <dbReference type="ARBA" id="ARBA00023134"/>
    </source>
</evidence>
<comment type="caution">
    <text evidence="14">The sequence shown here is derived from an EMBL/GenBank/DDBJ whole genome shotgun (WGS) entry which is preliminary data.</text>
</comment>
<comment type="subunit">
    <text evidence="10">Catalytic component of the tRNA-splicing ligase complex.</text>
</comment>
<gene>
    <name evidence="14" type="ORF">DI09_110p100</name>
</gene>
<comment type="cofactor">
    <cofactor evidence="10 13">
        <name>Mn(2+)</name>
        <dbReference type="ChEBI" id="CHEBI:29035"/>
    </cofactor>
    <text evidence="10 13">Binds 2 manganese ions per subunit.</text>
</comment>
<evidence type="ECO:0000256" key="1">
    <source>
        <dbReference type="ARBA" id="ARBA00008071"/>
    </source>
</evidence>
<feature type="binding site" evidence="10 12">
    <location>
        <begin position="460"/>
        <end position="463"/>
    </location>
    <ligand>
        <name>GMP</name>
        <dbReference type="ChEBI" id="CHEBI:58115"/>
    </ligand>
</feature>
<dbReference type="InterPro" id="IPR027513">
    <property type="entry name" value="RtcB_euk"/>
</dbReference>
<dbReference type="EC" id="6.5.1.8" evidence="10"/>
<dbReference type="InterPro" id="IPR036025">
    <property type="entry name" value="RtcB-like_sf"/>
</dbReference>
<dbReference type="EMBL" id="JMKJ01000012">
    <property type="protein sequence ID" value="KGG53100.1"/>
    <property type="molecule type" value="Genomic_DNA"/>
</dbReference>
<dbReference type="GO" id="GO:0170057">
    <property type="term" value="F:RNA ligase (GTP) activity"/>
    <property type="evidence" value="ECO:0007669"/>
    <property type="project" value="UniProtKB-EC"/>
</dbReference>
<dbReference type="HOGENOM" id="CLU_022279_0_1_1"/>
<dbReference type="SUPFAM" id="SSF103365">
    <property type="entry name" value="Hypothetical protein PH1602"/>
    <property type="match status" value="1"/>
</dbReference>
<dbReference type="GeneID" id="25258012"/>
<evidence type="ECO:0000256" key="11">
    <source>
        <dbReference type="PIRSR" id="PIRSR601233-1"/>
    </source>
</evidence>
<feature type="binding site" evidence="10 12">
    <location>
        <position position="441"/>
    </location>
    <ligand>
        <name>GMP</name>
        <dbReference type="ChEBI" id="CHEBI:58115"/>
    </ligand>
</feature>
<comment type="catalytic activity">
    <reaction evidence="9 10">
        <text>a 3'-end 2',3'-cyclophospho-ribonucleotide-RNA + a 5'-end dephospho-ribonucleoside-RNA + GTP + H2O = a ribonucleotidyl-ribonucleotide-RNA + GMP + diphosphate + H(+)</text>
        <dbReference type="Rhea" id="RHEA:68080"/>
        <dbReference type="Rhea" id="RHEA-COMP:10464"/>
        <dbReference type="Rhea" id="RHEA-COMP:13936"/>
        <dbReference type="Rhea" id="RHEA-COMP:17355"/>
        <dbReference type="ChEBI" id="CHEBI:15377"/>
        <dbReference type="ChEBI" id="CHEBI:15378"/>
        <dbReference type="ChEBI" id="CHEBI:33019"/>
        <dbReference type="ChEBI" id="CHEBI:37565"/>
        <dbReference type="ChEBI" id="CHEBI:58115"/>
        <dbReference type="ChEBI" id="CHEBI:83064"/>
        <dbReference type="ChEBI" id="CHEBI:138284"/>
        <dbReference type="ChEBI" id="CHEBI:173118"/>
        <dbReference type="EC" id="6.5.1.8"/>
    </reaction>
</comment>
<feature type="binding site" evidence="10 13">
    <location>
        <position position="140"/>
    </location>
    <ligand>
        <name>Mn(2+)</name>
        <dbReference type="ChEBI" id="CHEBI:29035"/>
        <label>1</label>
    </ligand>
</feature>
<protein>
    <recommendedName>
        <fullName evidence="10">RNA-splicing ligase RtcB homolog</fullName>
        <ecNumber evidence="10">6.5.1.8</ecNumber>
    </recommendedName>
    <alternativeName>
        <fullName evidence="10">3'-phosphate/5'-hydroxy nucleic acid ligase</fullName>
    </alternativeName>
</protein>
<evidence type="ECO:0000256" key="10">
    <source>
        <dbReference type="HAMAP-Rule" id="MF_03144"/>
    </source>
</evidence>
<dbReference type="InterPro" id="IPR001233">
    <property type="entry name" value="RtcB"/>
</dbReference>
<comment type="catalytic activity">
    <reaction evidence="8 10">
        <text>a 3'-end 3'-phospho-ribonucleotide-RNA + a 5'-end dephospho-ribonucleoside-RNA + GTP = a ribonucleotidyl-ribonucleotide-RNA + GMP + diphosphate</text>
        <dbReference type="Rhea" id="RHEA:68076"/>
        <dbReference type="Rhea" id="RHEA-COMP:10463"/>
        <dbReference type="Rhea" id="RHEA-COMP:13936"/>
        <dbReference type="Rhea" id="RHEA-COMP:17355"/>
        <dbReference type="ChEBI" id="CHEBI:33019"/>
        <dbReference type="ChEBI" id="CHEBI:37565"/>
        <dbReference type="ChEBI" id="CHEBI:58115"/>
        <dbReference type="ChEBI" id="CHEBI:83062"/>
        <dbReference type="ChEBI" id="CHEBI:138284"/>
        <dbReference type="ChEBI" id="CHEBI:173118"/>
        <dbReference type="EC" id="6.5.1.8"/>
    </reaction>
</comment>
<feature type="active site" description="GMP-histidine intermediate" evidence="10 11">
    <location>
        <position position="460"/>
    </location>
</feature>
<dbReference type="GO" id="GO:0003972">
    <property type="term" value="F:RNA ligase (ATP) activity"/>
    <property type="evidence" value="ECO:0007669"/>
    <property type="project" value="TreeGrafter"/>
</dbReference>
<feature type="binding site" evidence="10">
    <location>
        <position position="143"/>
    </location>
    <ligand>
        <name>Mn(2+)</name>
        <dbReference type="ChEBI" id="CHEBI:29035"/>
        <label>2</label>
    </ligand>
</feature>
<dbReference type="PANTHER" id="PTHR11118:SF1">
    <property type="entry name" value="RNA-SPLICING LIGASE RTCB HOMOLOG"/>
    <property type="match status" value="1"/>
</dbReference>
<dbReference type="OrthoDB" id="10249697at2759"/>